<reference evidence="1 2" key="1">
    <citation type="submission" date="2017-09" db="EMBL/GenBank/DDBJ databases">
        <title>Biocontrol bacteria screening and application from spent mushroom substrate.</title>
        <authorList>
            <person name="Sun X."/>
        </authorList>
    </citation>
    <scope>NUCLEOTIDE SEQUENCE [LARGE SCALE GENOMIC DNA]</scope>
    <source>
        <strain evidence="1 2">100374</strain>
    </source>
</reference>
<dbReference type="Gene3D" id="3.40.1350.10">
    <property type="match status" value="1"/>
</dbReference>
<dbReference type="InterPro" id="IPR011856">
    <property type="entry name" value="tRNA_endonuc-like_dom_sf"/>
</dbReference>
<dbReference type="GO" id="GO:0003676">
    <property type="term" value="F:nucleic acid binding"/>
    <property type="evidence" value="ECO:0007669"/>
    <property type="project" value="InterPro"/>
</dbReference>
<proteinExistence type="predicted"/>
<evidence type="ECO:0000313" key="2">
    <source>
        <dbReference type="Proteomes" id="UP000228484"/>
    </source>
</evidence>
<dbReference type="EMBL" id="NWUW01000007">
    <property type="protein sequence ID" value="PIE94966.1"/>
    <property type="molecule type" value="Genomic_DNA"/>
</dbReference>
<dbReference type="AlphaFoldDB" id="A0A2G6QDP6"/>
<dbReference type="Proteomes" id="UP000228484">
    <property type="component" value="Unassembled WGS sequence"/>
</dbReference>
<protein>
    <submittedName>
        <fullName evidence="1">Uncharacterized protein</fullName>
    </submittedName>
</protein>
<comment type="caution">
    <text evidence="1">The sequence shown here is derived from an EMBL/GenBank/DDBJ whole genome shotgun (WGS) entry which is preliminary data.</text>
</comment>
<gene>
    <name evidence="1" type="ORF">CO726_12740</name>
</gene>
<accession>A0A2G6QDP6</accession>
<evidence type="ECO:0000313" key="1">
    <source>
        <dbReference type="EMBL" id="PIE94966.1"/>
    </source>
</evidence>
<name>A0A2G6QDP6_9BACI</name>
<sequence>MAGYIFSLDKKTNVGEYLQNGVYSTNLSVPKKNSWQSHHEGTFADYFSMKEGDNVYFFQNRKIYGVGELINIGDDCKYLNYPGADVPKIPEYKLIKGNMLYHRDKSSINNRCLCIFTPAPAFFQKGIDMDEILSFSPKSFRMLRAFWKKSFIKIDEEENRALKNIILKRNEEYIYEDEGKFNLDISFHEELKSKIGNDYLMKSENILNYAAVDDKIKHEMAIEASIVDVIANNDTSLFGKWDYVSHQVIASPFKPVDYMDKMDVFGYKFISGYDVVSKYLLIEIKKDKADCEAIDQVMKYVDWINQEYAYGDYSMINAFLVASEFPPHVINYKNIVCRRNYTIGRRPIVPAEWTDIKLIKYSYDGNTESIRFEEIR</sequence>
<keyword evidence="2" id="KW-1185">Reference proteome</keyword>
<organism evidence="1 2">
    <name type="scientific">Bacillus fungorum</name>
    <dbReference type="NCBI Taxonomy" id="2039284"/>
    <lineage>
        <taxon>Bacteria</taxon>
        <taxon>Bacillati</taxon>
        <taxon>Bacillota</taxon>
        <taxon>Bacilli</taxon>
        <taxon>Bacillales</taxon>
        <taxon>Bacillaceae</taxon>
        <taxon>Bacillus</taxon>
    </lineage>
</organism>
<dbReference type="RefSeq" id="WP_099684481.1">
    <property type="nucleotide sequence ID" value="NZ_JBOIRJ010000007.1"/>
</dbReference>